<proteinExistence type="predicted"/>
<accession>A0AAD6GL70</accession>
<dbReference type="Pfam" id="PF04982">
    <property type="entry name" value="TM_HPP"/>
    <property type="match status" value="1"/>
</dbReference>
<feature type="transmembrane region" description="Helical" evidence="2">
    <location>
        <begin position="86"/>
        <end position="103"/>
    </location>
</feature>
<feature type="transmembrane region" description="Helical" evidence="2">
    <location>
        <begin position="56"/>
        <end position="74"/>
    </location>
</feature>
<feature type="compositionally biased region" description="Basic and acidic residues" evidence="1">
    <location>
        <begin position="227"/>
        <end position="239"/>
    </location>
</feature>
<protein>
    <submittedName>
        <fullName evidence="4">HPP family-domain-containing protein</fullName>
    </submittedName>
</protein>
<reference evidence="4 5" key="1">
    <citation type="journal article" date="2023" name="IMA Fungus">
        <title>Comparative genomic study of the Penicillium genus elucidates a diverse pangenome and 15 lateral gene transfer events.</title>
        <authorList>
            <person name="Petersen C."/>
            <person name="Sorensen T."/>
            <person name="Nielsen M.R."/>
            <person name="Sondergaard T.E."/>
            <person name="Sorensen J.L."/>
            <person name="Fitzpatrick D.A."/>
            <person name="Frisvad J.C."/>
            <person name="Nielsen K.L."/>
        </authorList>
    </citation>
    <scope>NUCLEOTIDE SEQUENCE [LARGE SCALE GENOMIC DNA]</scope>
    <source>
        <strain evidence="4 5">IBT 29057</strain>
    </source>
</reference>
<keyword evidence="5" id="KW-1185">Reference proteome</keyword>
<dbReference type="AlphaFoldDB" id="A0AAD6GL70"/>
<keyword evidence="2" id="KW-0472">Membrane</keyword>
<feature type="compositionally biased region" description="Basic and acidic residues" evidence="1">
    <location>
        <begin position="254"/>
        <end position="269"/>
    </location>
</feature>
<feature type="transmembrane region" description="Helical" evidence="2">
    <location>
        <begin position="123"/>
        <end position="142"/>
    </location>
</feature>
<feature type="transmembrane region" description="Helical" evidence="2">
    <location>
        <begin position="25"/>
        <end position="44"/>
    </location>
</feature>
<sequence>GEPALFSTSVPPFSWLTKIPLKYETWLFAWIGAFGGILLIEAIMSTSTAFRDVYNTPTIITSFGASAVLLFGVVESPVAQPRNFVLGHFLSALVGTCITRLFVLNRQYQGYLDNTHFHPSTFINGGVSMATSLLVMLMTGTAHPPYVEIRFFNCDSAGATGLNAAVQSEVVSLSWRYLPTIIASSLIMLGWALFINNLGRRRYPLHWWAPGPTFVRDPVEEHDESLRRIEGAEIQREQTEEGDLALESDNASSRLERPTPDQDADDANR</sequence>
<dbReference type="PANTHER" id="PTHR33741">
    <property type="entry name" value="TRANSMEMBRANE PROTEIN DDB_G0269096-RELATED"/>
    <property type="match status" value="1"/>
</dbReference>
<keyword evidence="2" id="KW-1133">Transmembrane helix</keyword>
<gene>
    <name evidence="4" type="ORF">N7450_011697</name>
</gene>
<feature type="non-terminal residue" evidence="4">
    <location>
        <position position="1"/>
    </location>
</feature>
<evidence type="ECO:0000259" key="3">
    <source>
        <dbReference type="Pfam" id="PF04982"/>
    </source>
</evidence>
<keyword evidence="2" id="KW-0812">Transmembrane</keyword>
<evidence type="ECO:0000256" key="1">
    <source>
        <dbReference type="SAM" id="MobiDB-lite"/>
    </source>
</evidence>
<name>A0AAD6GL70_9EURO</name>
<feature type="region of interest" description="Disordered" evidence="1">
    <location>
        <begin position="227"/>
        <end position="269"/>
    </location>
</feature>
<dbReference type="InterPro" id="IPR007065">
    <property type="entry name" value="HPP"/>
</dbReference>
<evidence type="ECO:0000256" key="2">
    <source>
        <dbReference type="SAM" id="Phobius"/>
    </source>
</evidence>
<dbReference type="EMBL" id="JAQJAC010000010">
    <property type="protein sequence ID" value="KAJ5569211.1"/>
    <property type="molecule type" value="Genomic_DNA"/>
</dbReference>
<evidence type="ECO:0000313" key="5">
    <source>
        <dbReference type="Proteomes" id="UP001216150"/>
    </source>
</evidence>
<organism evidence="4 5">
    <name type="scientific">Penicillium hetheringtonii</name>
    <dbReference type="NCBI Taxonomy" id="911720"/>
    <lineage>
        <taxon>Eukaryota</taxon>
        <taxon>Fungi</taxon>
        <taxon>Dikarya</taxon>
        <taxon>Ascomycota</taxon>
        <taxon>Pezizomycotina</taxon>
        <taxon>Eurotiomycetes</taxon>
        <taxon>Eurotiomycetidae</taxon>
        <taxon>Eurotiales</taxon>
        <taxon>Aspergillaceae</taxon>
        <taxon>Penicillium</taxon>
    </lineage>
</organism>
<dbReference type="PANTHER" id="PTHR33741:SF5">
    <property type="entry name" value="TRANSMEMBRANE PROTEIN DDB_G0269096-RELATED"/>
    <property type="match status" value="1"/>
</dbReference>
<comment type="caution">
    <text evidence="4">The sequence shown here is derived from an EMBL/GenBank/DDBJ whole genome shotgun (WGS) entry which is preliminary data.</text>
</comment>
<feature type="transmembrane region" description="Helical" evidence="2">
    <location>
        <begin position="177"/>
        <end position="195"/>
    </location>
</feature>
<feature type="domain" description="HPP transmembrane region" evidence="3">
    <location>
        <begin position="22"/>
        <end position="204"/>
    </location>
</feature>
<dbReference type="InterPro" id="IPR058581">
    <property type="entry name" value="TM_HPP"/>
</dbReference>
<evidence type="ECO:0000313" key="4">
    <source>
        <dbReference type="EMBL" id="KAJ5569211.1"/>
    </source>
</evidence>
<dbReference type="Proteomes" id="UP001216150">
    <property type="component" value="Unassembled WGS sequence"/>
</dbReference>